<keyword evidence="2 10" id="KW-1003">Cell membrane</keyword>
<evidence type="ECO:0000256" key="8">
    <source>
        <dbReference type="ARBA" id="ARBA00035585"/>
    </source>
</evidence>
<evidence type="ECO:0000256" key="7">
    <source>
        <dbReference type="ARBA" id="ARBA00035120"/>
    </source>
</evidence>
<reference evidence="11 12" key="1">
    <citation type="submission" date="2019-04" db="EMBL/GenBank/DDBJ databases">
        <title>A pseudo-fructophilic Leuconostoc citreum strain F192-5 isolated from peel of satsuma mandarin: the first report for isolation and characterization of strain-dependent fructophilic-like characteristics.</title>
        <authorList>
            <person name="Maeno S."/>
            <person name="Tanizawa Y."/>
            <person name="Kajikawa A."/>
            <person name="Kanesaki Y."/>
            <person name="Kubota E."/>
            <person name="Arita M."/>
            <person name="Leon D."/>
            <person name="Endo A."/>
        </authorList>
    </citation>
    <scope>NUCLEOTIDE SEQUENCE [LARGE SCALE GENOMIC DNA]</scope>
    <source>
        <strain evidence="11 12">F192-5</strain>
    </source>
</reference>
<keyword evidence="10" id="KW-0915">Sodium</keyword>
<evidence type="ECO:0000256" key="1">
    <source>
        <dbReference type="ARBA" id="ARBA00004651"/>
    </source>
</evidence>
<evidence type="ECO:0000256" key="3">
    <source>
        <dbReference type="ARBA" id="ARBA00022692"/>
    </source>
</evidence>
<comment type="caution">
    <text evidence="11">The sequence shown here is derived from an EMBL/GenBank/DDBJ whole genome shotgun (WGS) entry which is preliminary data.</text>
</comment>
<keyword evidence="10" id="KW-0406">Ion transport</keyword>
<keyword evidence="3 10" id="KW-0812">Transmembrane</keyword>
<comment type="similarity">
    <text evidence="7 10">Belongs to the fluoride channel Fluc/FEX (TC 1.A.43) family.</text>
</comment>
<feature type="transmembrane region" description="Helical" evidence="10">
    <location>
        <begin position="52"/>
        <end position="71"/>
    </location>
</feature>
<comment type="catalytic activity">
    <reaction evidence="8">
        <text>fluoride(in) = fluoride(out)</text>
        <dbReference type="Rhea" id="RHEA:76159"/>
        <dbReference type="ChEBI" id="CHEBI:17051"/>
    </reaction>
    <physiologicalReaction direction="left-to-right" evidence="8">
        <dbReference type="Rhea" id="RHEA:76160"/>
    </physiologicalReaction>
</comment>
<evidence type="ECO:0000256" key="9">
    <source>
        <dbReference type="ARBA" id="ARBA00049940"/>
    </source>
</evidence>
<dbReference type="InterPro" id="IPR003691">
    <property type="entry name" value="FluC"/>
</dbReference>
<comment type="subcellular location">
    <subcellularLocation>
        <location evidence="1 10">Cell membrane</location>
        <topology evidence="1 10">Multi-pass membrane protein</topology>
    </subcellularLocation>
</comment>
<keyword evidence="6 10" id="KW-0407">Ion channel</keyword>
<dbReference type="GO" id="GO:0005886">
    <property type="term" value="C:plasma membrane"/>
    <property type="evidence" value="ECO:0007669"/>
    <property type="project" value="UniProtKB-SubCell"/>
</dbReference>
<keyword evidence="10" id="KW-0813">Transport</keyword>
<evidence type="ECO:0000313" key="12">
    <source>
        <dbReference type="Proteomes" id="UP000323274"/>
    </source>
</evidence>
<dbReference type="GO" id="GO:0062054">
    <property type="term" value="F:fluoride channel activity"/>
    <property type="evidence" value="ECO:0007669"/>
    <property type="project" value="UniProtKB-UniRule"/>
</dbReference>
<evidence type="ECO:0000313" key="11">
    <source>
        <dbReference type="EMBL" id="GDZ84513.1"/>
    </source>
</evidence>
<dbReference type="GO" id="GO:0140114">
    <property type="term" value="P:cellular detoxification of fluoride"/>
    <property type="evidence" value="ECO:0007669"/>
    <property type="project" value="UniProtKB-UniRule"/>
</dbReference>
<dbReference type="HAMAP" id="MF_00454">
    <property type="entry name" value="FluC"/>
    <property type="match status" value="1"/>
</dbReference>
<protein>
    <recommendedName>
        <fullName evidence="10">Fluoride-specific ion channel FluC</fullName>
    </recommendedName>
</protein>
<proteinExistence type="inferred from homology"/>
<evidence type="ECO:0000256" key="5">
    <source>
        <dbReference type="ARBA" id="ARBA00023136"/>
    </source>
</evidence>
<dbReference type="Proteomes" id="UP000323274">
    <property type="component" value="Unassembled WGS sequence"/>
</dbReference>
<organism evidence="11 12">
    <name type="scientific">Leuconostoc citreum</name>
    <dbReference type="NCBI Taxonomy" id="33964"/>
    <lineage>
        <taxon>Bacteria</taxon>
        <taxon>Bacillati</taxon>
        <taxon>Bacillota</taxon>
        <taxon>Bacilli</taxon>
        <taxon>Lactobacillales</taxon>
        <taxon>Lactobacillaceae</taxon>
        <taxon>Leuconostoc</taxon>
    </lineage>
</organism>
<feature type="transmembrane region" description="Helical" evidence="10">
    <location>
        <begin position="83"/>
        <end position="102"/>
    </location>
</feature>
<keyword evidence="5 10" id="KW-0472">Membrane</keyword>
<dbReference type="PANTHER" id="PTHR28259:SF1">
    <property type="entry name" value="FLUORIDE EXPORT PROTEIN 1-RELATED"/>
    <property type="match status" value="1"/>
</dbReference>
<evidence type="ECO:0000256" key="4">
    <source>
        <dbReference type="ARBA" id="ARBA00022989"/>
    </source>
</evidence>
<dbReference type="PANTHER" id="PTHR28259">
    <property type="entry name" value="FLUORIDE EXPORT PROTEIN 1-RELATED"/>
    <property type="match status" value="1"/>
</dbReference>
<feature type="transmembrane region" description="Helical" evidence="10">
    <location>
        <begin position="114"/>
        <end position="135"/>
    </location>
</feature>
<comment type="activity regulation">
    <text evidence="10">Na(+) is not transported, but it plays an essential structural role and its presence is essential for fluoride channel function.</text>
</comment>
<evidence type="ECO:0000256" key="2">
    <source>
        <dbReference type="ARBA" id="ARBA00022475"/>
    </source>
</evidence>
<evidence type="ECO:0000256" key="6">
    <source>
        <dbReference type="ARBA" id="ARBA00023303"/>
    </source>
</evidence>
<dbReference type="Pfam" id="PF02537">
    <property type="entry name" value="CRCB"/>
    <property type="match status" value="1"/>
</dbReference>
<keyword evidence="10" id="KW-0479">Metal-binding</keyword>
<evidence type="ECO:0000256" key="10">
    <source>
        <dbReference type="HAMAP-Rule" id="MF_00454"/>
    </source>
</evidence>
<dbReference type="AlphaFoldDB" id="A0A5A5U3T7"/>
<name>A0A5A5U3T7_LEUCI</name>
<accession>A0A5A5U3T7</accession>
<comment type="function">
    <text evidence="9 10">Fluoride-specific ion channel. Important for reducing fluoride concentration in the cell, thus reducing its toxicity.</text>
</comment>
<sequence>MLIKGKIVRIVSMQKQRLDLIEMFVVSLGGGIGGSLRYLLSFLPIVGQWPLMTILINWLGTLLLAILGSYLSHRSSRLKRWQAFLGTGILGGFTTFSTMLLQTAQLTQSNIVMAGLYLVMTVVGGVLMIILGQYIGHVLCGERL</sequence>
<keyword evidence="4 10" id="KW-1133">Transmembrane helix</keyword>
<feature type="binding site" evidence="10">
    <location>
        <position position="91"/>
    </location>
    <ligand>
        <name>Na(+)</name>
        <dbReference type="ChEBI" id="CHEBI:29101"/>
        <note>structural</note>
    </ligand>
</feature>
<feature type="transmembrane region" description="Helical" evidence="10">
    <location>
        <begin position="20"/>
        <end position="40"/>
    </location>
</feature>
<gene>
    <name evidence="11" type="primary">crcB_2</name>
    <name evidence="10" type="synonym">crcB</name>
    <name evidence="10" type="synonym">fluC</name>
    <name evidence="11" type="ORF">LCIT_17550</name>
</gene>
<dbReference type="GO" id="GO:0046872">
    <property type="term" value="F:metal ion binding"/>
    <property type="evidence" value="ECO:0007669"/>
    <property type="project" value="UniProtKB-KW"/>
</dbReference>
<dbReference type="EMBL" id="BJJW01000015">
    <property type="protein sequence ID" value="GDZ84513.1"/>
    <property type="molecule type" value="Genomic_DNA"/>
</dbReference>
<feature type="binding site" evidence="10">
    <location>
        <position position="94"/>
    </location>
    <ligand>
        <name>Na(+)</name>
        <dbReference type="ChEBI" id="CHEBI:29101"/>
        <note>structural</note>
    </ligand>
</feature>